<dbReference type="HOGENOM" id="CLU_2827737_0_0_3"/>
<evidence type="ECO:0000313" key="3">
    <source>
        <dbReference type="Proteomes" id="UP000000788"/>
    </source>
</evidence>
<dbReference type="EMBL" id="CP000878">
    <property type="protein sequence ID" value="ABX09470.1"/>
    <property type="molecule type" value="Genomic_DNA"/>
</dbReference>
<dbReference type="AlphaFoldDB" id="A9BCA8"/>
<evidence type="ECO:0000313" key="2">
    <source>
        <dbReference type="EMBL" id="ABX09470.1"/>
    </source>
</evidence>
<gene>
    <name evidence="2" type="ordered locus">P9211_15391</name>
</gene>
<organism evidence="2 3">
    <name type="scientific">Prochlorococcus marinus (strain MIT 9211)</name>
    <dbReference type="NCBI Taxonomy" id="93059"/>
    <lineage>
        <taxon>Bacteria</taxon>
        <taxon>Bacillati</taxon>
        <taxon>Cyanobacteriota</taxon>
        <taxon>Cyanophyceae</taxon>
        <taxon>Synechococcales</taxon>
        <taxon>Prochlorococcaceae</taxon>
        <taxon>Prochlorococcus</taxon>
    </lineage>
</organism>
<dbReference type="Proteomes" id="UP000000788">
    <property type="component" value="Chromosome"/>
</dbReference>
<evidence type="ECO:0000256" key="1">
    <source>
        <dbReference type="SAM" id="MobiDB-lite"/>
    </source>
</evidence>
<feature type="region of interest" description="Disordered" evidence="1">
    <location>
        <begin position="46"/>
        <end position="66"/>
    </location>
</feature>
<reference evidence="2 3" key="1">
    <citation type="journal article" date="2007" name="PLoS Genet.">
        <title>Patterns and implications of gene gain and loss in the evolution of Prochlorococcus.</title>
        <authorList>
            <person name="Kettler G.C."/>
            <person name="Martiny A.C."/>
            <person name="Huang K."/>
            <person name="Zucker J."/>
            <person name="Coleman M.L."/>
            <person name="Rodrigue S."/>
            <person name="Chen F."/>
            <person name="Lapidus A."/>
            <person name="Ferriera S."/>
            <person name="Johnson J."/>
            <person name="Steglich C."/>
            <person name="Church G.M."/>
            <person name="Richardson P."/>
            <person name="Chisholm S.W."/>
        </authorList>
    </citation>
    <scope>NUCLEOTIDE SEQUENCE [LARGE SCALE GENOMIC DNA]</scope>
    <source>
        <strain evidence="3">MIT 9211</strain>
    </source>
</reference>
<protein>
    <submittedName>
        <fullName evidence="2">Uncharacterized protein</fullName>
    </submittedName>
</protein>
<proteinExistence type="predicted"/>
<name>A9BCA8_PROM4</name>
<dbReference type="KEGG" id="pmj:P9211_15391"/>
<dbReference type="SUPFAM" id="SSF56235">
    <property type="entry name" value="N-terminal nucleophile aminohydrolases (Ntn hydrolases)"/>
    <property type="match status" value="1"/>
</dbReference>
<keyword evidence="3" id="KW-1185">Reference proteome</keyword>
<dbReference type="RefSeq" id="WP_012196091.1">
    <property type="nucleotide sequence ID" value="NC_009976.1"/>
</dbReference>
<dbReference type="InterPro" id="IPR029055">
    <property type="entry name" value="Ntn_hydrolases_N"/>
</dbReference>
<dbReference type="Gene3D" id="3.60.20.40">
    <property type="match status" value="1"/>
</dbReference>
<sequence>MLEKNGNWSEDNANISGRLKSLGHQVKYSSFSSGLALIQWHKGNWHGAADPRREGTAVSLQAEENP</sequence>
<accession>A9BCA8</accession>
<dbReference type="STRING" id="93059.P9211_15391"/>
<dbReference type="InterPro" id="IPR043137">
    <property type="entry name" value="GGT_ssub_C"/>
</dbReference>